<dbReference type="SUPFAM" id="SSF48008">
    <property type="entry name" value="GntR ligand-binding domain-like"/>
    <property type="match status" value="1"/>
</dbReference>
<reference evidence="5 6" key="1">
    <citation type="submission" date="2024-09" db="EMBL/GenBank/DDBJ databases">
        <authorList>
            <person name="Sun Q."/>
            <person name="Mori K."/>
        </authorList>
    </citation>
    <scope>NUCLEOTIDE SEQUENCE [LARGE SCALE GENOMIC DNA]</scope>
    <source>
        <strain evidence="5 6">TBRC 4938</strain>
    </source>
</reference>
<dbReference type="SMART" id="SM00895">
    <property type="entry name" value="FCD"/>
    <property type="match status" value="1"/>
</dbReference>
<evidence type="ECO:0000256" key="3">
    <source>
        <dbReference type="ARBA" id="ARBA00023163"/>
    </source>
</evidence>
<dbReference type="CDD" id="cd07377">
    <property type="entry name" value="WHTH_GntR"/>
    <property type="match status" value="1"/>
</dbReference>
<dbReference type="PANTHER" id="PTHR43537:SF24">
    <property type="entry name" value="GLUCONATE OPERON TRANSCRIPTIONAL REPRESSOR"/>
    <property type="match status" value="1"/>
</dbReference>
<dbReference type="SUPFAM" id="SSF46785">
    <property type="entry name" value="Winged helix' DNA-binding domain"/>
    <property type="match status" value="1"/>
</dbReference>
<keyword evidence="2" id="KW-0238">DNA-binding</keyword>
<dbReference type="PANTHER" id="PTHR43537">
    <property type="entry name" value="TRANSCRIPTIONAL REGULATOR, GNTR FAMILY"/>
    <property type="match status" value="1"/>
</dbReference>
<dbReference type="Gene3D" id="1.20.120.530">
    <property type="entry name" value="GntR ligand-binding domain-like"/>
    <property type="match status" value="1"/>
</dbReference>
<feature type="domain" description="HTH gntR-type" evidence="4">
    <location>
        <begin position="12"/>
        <end position="79"/>
    </location>
</feature>
<dbReference type="InterPro" id="IPR000524">
    <property type="entry name" value="Tscrpt_reg_HTH_GntR"/>
</dbReference>
<evidence type="ECO:0000259" key="4">
    <source>
        <dbReference type="PROSITE" id="PS50949"/>
    </source>
</evidence>
<comment type="caution">
    <text evidence="5">The sequence shown here is derived from an EMBL/GenBank/DDBJ whole genome shotgun (WGS) entry which is preliminary data.</text>
</comment>
<dbReference type="Pfam" id="PF07729">
    <property type="entry name" value="FCD"/>
    <property type="match status" value="1"/>
</dbReference>
<keyword evidence="6" id="KW-1185">Reference proteome</keyword>
<dbReference type="PRINTS" id="PR00035">
    <property type="entry name" value="HTHGNTR"/>
</dbReference>
<gene>
    <name evidence="5" type="ORF">ACFFP0_23010</name>
</gene>
<keyword evidence="3" id="KW-0804">Transcription</keyword>
<accession>A0ABV6ANS3</accession>
<dbReference type="PROSITE" id="PS50949">
    <property type="entry name" value="HTH_GNTR"/>
    <property type="match status" value="1"/>
</dbReference>
<dbReference type="SMART" id="SM00345">
    <property type="entry name" value="HTH_GNTR"/>
    <property type="match status" value="1"/>
</dbReference>
<dbReference type="InterPro" id="IPR036388">
    <property type="entry name" value="WH-like_DNA-bd_sf"/>
</dbReference>
<dbReference type="RefSeq" id="WP_377264548.1">
    <property type="nucleotide sequence ID" value="NZ_JBHMAA010000028.1"/>
</dbReference>
<keyword evidence="1" id="KW-0805">Transcription regulation</keyword>
<evidence type="ECO:0000313" key="5">
    <source>
        <dbReference type="EMBL" id="MFB9951729.1"/>
    </source>
</evidence>
<evidence type="ECO:0000313" key="6">
    <source>
        <dbReference type="Proteomes" id="UP001589692"/>
    </source>
</evidence>
<dbReference type="Pfam" id="PF00392">
    <property type="entry name" value="GntR"/>
    <property type="match status" value="1"/>
</dbReference>
<dbReference type="InterPro" id="IPR008920">
    <property type="entry name" value="TF_FadR/GntR_C"/>
</dbReference>
<dbReference type="Proteomes" id="UP001589692">
    <property type="component" value="Unassembled WGS sequence"/>
</dbReference>
<name>A0ABV6ANS3_9HYPH</name>
<dbReference type="InterPro" id="IPR036390">
    <property type="entry name" value="WH_DNA-bd_sf"/>
</dbReference>
<proteinExistence type="predicted"/>
<dbReference type="InterPro" id="IPR011711">
    <property type="entry name" value="GntR_C"/>
</dbReference>
<evidence type="ECO:0000256" key="2">
    <source>
        <dbReference type="ARBA" id="ARBA00023125"/>
    </source>
</evidence>
<dbReference type="Gene3D" id="1.10.10.10">
    <property type="entry name" value="Winged helix-like DNA-binding domain superfamily/Winged helix DNA-binding domain"/>
    <property type="match status" value="1"/>
</dbReference>
<protein>
    <submittedName>
        <fullName evidence="5">GntR family transcriptional regulator</fullName>
    </submittedName>
</protein>
<dbReference type="EMBL" id="JBHMAA010000028">
    <property type="protein sequence ID" value="MFB9951729.1"/>
    <property type="molecule type" value="Genomic_DNA"/>
</dbReference>
<sequence>MTILGMNIVPEPLLRQKVTEAIRASIAAGNLAPGQKLVEREICGELGISRTVLREALQHLEAEGLIVNRSRRGRSVASIGREEARQIYEVRRALEGLIGAGFAENATALQIGRLKTHLQSIRNRPPRDIFAAEQQFFAMMLEHCGNQVAADFARQLDGRIMILKQRSAFQNIPLAERLSELGAIAAAVEARNGRLAGDLCMKRIERLSESVDLLTLPEAVAS</sequence>
<organism evidence="5 6">
    <name type="scientific">Rhizobium puerariae</name>
    <dbReference type="NCBI Taxonomy" id="1585791"/>
    <lineage>
        <taxon>Bacteria</taxon>
        <taxon>Pseudomonadati</taxon>
        <taxon>Pseudomonadota</taxon>
        <taxon>Alphaproteobacteria</taxon>
        <taxon>Hyphomicrobiales</taxon>
        <taxon>Rhizobiaceae</taxon>
        <taxon>Rhizobium/Agrobacterium group</taxon>
        <taxon>Rhizobium</taxon>
    </lineage>
</organism>
<evidence type="ECO:0000256" key="1">
    <source>
        <dbReference type="ARBA" id="ARBA00023015"/>
    </source>
</evidence>